<sequence length="306" mass="33840">MAAPTHPEARSDAPPRRARRLLSAGVSSGSYFFIDLTPRATPGVRIAFGGREHCGGDYRVRRQSYPFASLEYVAEGRGEAAFGRGPALPLGPGTLFAYGPGVPHRIEAAPGPTMVKYFLCLSGRGAVERLRACTPAFGGTLQVENPAEIRDLFDLILREGHDHSSDARQACRLLVDFLLLKVGQAGRENRSRINRSRETFLRCKAWIDEKGASATALTDLLAALRIDRSTLTRLFRRYQGTSPYRYLTRRKMDGAALDFIRSGDLVKEVAARAGYPDPYHFSRVFKGVHGVSPARFRALYADDHRT</sequence>
<dbReference type="PRINTS" id="PR00032">
    <property type="entry name" value="HTHARAC"/>
</dbReference>
<reference evidence="5" key="1">
    <citation type="submission" date="2016-10" db="EMBL/GenBank/DDBJ databases">
        <title>Sequence of Gallionella enrichment culture.</title>
        <authorList>
            <person name="Poehlein A."/>
            <person name="Muehling M."/>
            <person name="Daniel R."/>
        </authorList>
    </citation>
    <scope>NUCLEOTIDE SEQUENCE</scope>
</reference>
<dbReference type="EMBL" id="MLJW01000164">
    <property type="protein sequence ID" value="OIQ95562.1"/>
    <property type="molecule type" value="Genomic_DNA"/>
</dbReference>
<name>A0A1J5RJD6_9ZZZZ</name>
<keyword evidence="2" id="KW-0238">DNA-binding</keyword>
<dbReference type="Gene3D" id="2.60.120.10">
    <property type="entry name" value="Jelly Rolls"/>
    <property type="match status" value="1"/>
</dbReference>
<dbReference type="SUPFAM" id="SSF46689">
    <property type="entry name" value="Homeodomain-like"/>
    <property type="match status" value="2"/>
</dbReference>
<evidence type="ECO:0000256" key="1">
    <source>
        <dbReference type="ARBA" id="ARBA00023015"/>
    </source>
</evidence>
<dbReference type="InterPro" id="IPR037923">
    <property type="entry name" value="HTH-like"/>
</dbReference>
<dbReference type="InterPro" id="IPR014710">
    <property type="entry name" value="RmlC-like_jellyroll"/>
</dbReference>
<dbReference type="InterPro" id="IPR050204">
    <property type="entry name" value="AraC_XylS_family_regulators"/>
</dbReference>
<protein>
    <submittedName>
        <fullName evidence="5">HTH-type transcriptional activator Btr</fullName>
    </submittedName>
</protein>
<dbReference type="PANTHER" id="PTHR46796">
    <property type="entry name" value="HTH-TYPE TRANSCRIPTIONAL ACTIVATOR RHAS-RELATED"/>
    <property type="match status" value="1"/>
</dbReference>
<dbReference type="InterPro" id="IPR020449">
    <property type="entry name" value="Tscrpt_reg_AraC-type_HTH"/>
</dbReference>
<dbReference type="GO" id="GO:0003700">
    <property type="term" value="F:DNA-binding transcription factor activity"/>
    <property type="evidence" value="ECO:0007669"/>
    <property type="project" value="InterPro"/>
</dbReference>
<evidence type="ECO:0000313" key="5">
    <source>
        <dbReference type="EMBL" id="OIQ95562.1"/>
    </source>
</evidence>
<comment type="caution">
    <text evidence="5">The sequence shown here is derived from an EMBL/GenBank/DDBJ whole genome shotgun (WGS) entry which is preliminary data.</text>
</comment>
<dbReference type="GO" id="GO:0043565">
    <property type="term" value="F:sequence-specific DNA binding"/>
    <property type="evidence" value="ECO:0007669"/>
    <property type="project" value="InterPro"/>
</dbReference>
<dbReference type="InterPro" id="IPR003313">
    <property type="entry name" value="AraC-bd"/>
</dbReference>
<proteinExistence type="predicted"/>
<keyword evidence="1" id="KW-0805">Transcription regulation</keyword>
<dbReference type="InterPro" id="IPR018060">
    <property type="entry name" value="HTH_AraC"/>
</dbReference>
<organism evidence="5">
    <name type="scientific">mine drainage metagenome</name>
    <dbReference type="NCBI Taxonomy" id="410659"/>
    <lineage>
        <taxon>unclassified sequences</taxon>
        <taxon>metagenomes</taxon>
        <taxon>ecological metagenomes</taxon>
    </lineage>
</organism>
<dbReference type="PROSITE" id="PS01124">
    <property type="entry name" value="HTH_ARAC_FAMILY_2"/>
    <property type="match status" value="1"/>
</dbReference>
<dbReference type="SUPFAM" id="SSF51215">
    <property type="entry name" value="Regulatory protein AraC"/>
    <property type="match status" value="1"/>
</dbReference>
<accession>A0A1J5RJD6</accession>
<evidence type="ECO:0000256" key="3">
    <source>
        <dbReference type="ARBA" id="ARBA00023163"/>
    </source>
</evidence>
<evidence type="ECO:0000256" key="2">
    <source>
        <dbReference type="ARBA" id="ARBA00023125"/>
    </source>
</evidence>
<feature type="domain" description="HTH araC/xylS-type" evidence="4">
    <location>
        <begin position="201"/>
        <end position="299"/>
    </location>
</feature>
<dbReference type="InterPro" id="IPR009057">
    <property type="entry name" value="Homeodomain-like_sf"/>
</dbReference>
<dbReference type="SMART" id="SM00342">
    <property type="entry name" value="HTH_ARAC"/>
    <property type="match status" value="1"/>
</dbReference>
<keyword evidence="3" id="KW-0804">Transcription</keyword>
<gene>
    <name evidence="5" type="primary">btr_3</name>
    <name evidence="5" type="ORF">GALL_224340</name>
</gene>
<evidence type="ECO:0000259" key="4">
    <source>
        <dbReference type="PROSITE" id="PS01124"/>
    </source>
</evidence>
<dbReference type="Pfam" id="PF12833">
    <property type="entry name" value="HTH_18"/>
    <property type="match status" value="1"/>
</dbReference>
<dbReference type="Gene3D" id="1.10.10.60">
    <property type="entry name" value="Homeodomain-like"/>
    <property type="match status" value="1"/>
</dbReference>
<dbReference type="AlphaFoldDB" id="A0A1J5RJD6"/>
<dbReference type="Pfam" id="PF02311">
    <property type="entry name" value="AraC_binding"/>
    <property type="match status" value="1"/>
</dbReference>